<dbReference type="RefSeq" id="WP_348947775.1">
    <property type="nucleotide sequence ID" value="NZ_JBDZYD010000002.1"/>
</dbReference>
<dbReference type="EMBL" id="JBDZYD010000002">
    <property type="protein sequence ID" value="MEQ0558431.1"/>
    <property type="molecule type" value="Genomic_DNA"/>
</dbReference>
<proteinExistence type="predicted"/>
<organism evidence="1 2">
    <name type="scientific">Amycolatopsis melonis</name>
    <dbReference type="NCBI Taxonomy" id="3156488"/>
    <lineage>
        <taxon>Bacteria</taxon>
        <taxon>Bacillati</taxon>
        <taxon>Actinomycetota</taxon>
        <taxon>Actinomycetes</taxon>
        <taxon>Pseudonocardiales</taxon>
        <taxon>Pseudonocardiaceae</taxon>
        <taxon>Amycolatopsis</taxon>
    </lineage>
</organism>
<comment type="caution">
    <text evidence="1">The sequence shown here is derived from an EMBL/GenBank/DDBJ whole genome shotgun (WGS) entry which is preliminary data.</text>
</comment>
<evidence type="ECO:0000313" key="2">
    <source>
        <dbReference type="Proteomes" id="UP001440984"/>
    </source>
</evidence>
<sequence length="251" mass="26296">MAAEAVRFEPRLGLALLGFDGTRMRDDVRPVSVGWLADVPAVSDVGAQPAPGLLQGVEDLVLGDGLVDPPLQDALGAAAGERQRLVGGEERDVGSFQFSLDREAFEGAPGDAGDVLADHHVEAAVGTRRLVEEVGDAARAGNWDVEALVPFALAALVEFEPAGFDVEEVGRDDPGRGQGVLAVRELAQDGLAWVLLVFGRGAGEERDADLVVQQRAGHAQRGDGVVGQARGRCPVLRGHASAVLFRLFAEA</sequence>
<reference evidence="1 2" key="1">
    <citation type="submission" date="2024-05" db="EMBL/GenBank/DDBJ databases">
        <authorList>
            <person name="Zhao H."/>
            <person name="Xu Y."/>
            <person name="Lin S."/>
            <person name="Spain J.C."/>
            <person name="Zhou N.-Y."/>
        </authorList>
    </citation>
    <scope>NUCLEOTIDE SEQUENCE [LARGE SCALE GENOMIC DNA]</scope>
    <source>
        <strain evidence="1 2">NEAU-NG30</strain>
    </source>
</reference>
<dbReference type="Proteomes" id="UP001440984">
    <property type="component" value="Unassembled WGS sequence"/>
</dbReference>
<evidence type="ECO:0000313" key="1">
    <source>
        <dbReference type="EMBL" id="MEQ0558431.1"/>
    </source>
</evidence>
<gene>
    <name evidence="1" type="ORF">ABJI51_05070</name>
</gene>
<keyword evidence="2" id="KW-1185">Reference proteome</keyword>
<accession>A0ABV0L800</accession>
<name>A0ABV0L800_9PSEU</name>
<protein>
    <submittedName>
        <fullName evidence="1">Uncharacterized protein</fullName>
    </submittedName>
</protein>